<organism evidence="2">
    <name type="scientific">Panicum hallii</name>
    <dbReference type="NCBI Taxonomy" id="206008"/>
    <lineage>
        <taxon>Eukaryota</taxon>
        <taxon>Viridiplantae</taxon>
        <taxon>Streptophyta</taxon>
        <taxon>Embryophyta</taxon>
        <taxon>Tracheophyta</taxon>
        <taxon>Spermatophyta</taxon>
        <taxon>Magnoliopsida</taxon>
        <taxon>Liliopsida</taxon>
        <taxon>Poales</taxon>
        <taxon>Poaceae</taxon>
        <taxon>PACMAD clade</taxon>
        <taxon>Panicoideae</taxon>
        <taxon>Panicodae</taxon>
        <taxon>Paniceae</taxon>
        <taxon>Panicinae</taxon>
        <taxon>Panicum</taxon>
        <taxon>Panicum sect. Panicum</taxon>
    </lineage>
</organism>
<reference evidence="2" key="1">
    <citation type="submission" date="2018-04" db="EMBL/GenBank/DDBJ databases">
        <title>WGS assembly of Panicum hallii.</title>
        <authorList>
            <person name="Lovell J."/>
            <person name="Jenkins J."/>
            <person name="Lowry D."/>
            <person name="Mamidi S."/>
            <person name="Sreedasyam A."/>
            <person name="Weng X."/>
            <person name="Barry K."/>
            <person name="Bonette J."/>
            <person name="Campitelli B."/>
            <person name="Daum C."/>
            <person name="Gordon S."/>
            <person name="Gould B."/>
            <person name="Lipzen A."/>
            <person name="Macqueen A."/>
            <person name="Palacio-Mejia J."/>
            <person name="Plott C."/>
            <person name="Shakirov E."/>
            <person name="Shu S."/>
            <person name="Yoshinaga Y."/>
            <person name="Zane M."/>
            <person name="Rokhsar D."/>
            <person name="Grimwood J."/>
            <person name="Schmutz J."/>
            <person name="Juenger T."/>
        </authorList>
    </citation>
    <scope>NUCLEOTIDE SEQUENCE [LARGE SCALE GENOMIC DNA]</scope>
    <source>
        <strain evidence="2">FIL2</strain>
    </source>
</reference>
<gene>
    <name evidence="2" type="ORF">PAHAL_1G408200</name>
</gene>
<feature type="compositionally biased region" description="Basic and acidic residues" evidence="1">
    <location>
        <begin position="16"/>
        <end position="25"/>
    </location>
</feature>
<dbReference type="Proteomes" id="UP000243499">
    <property type="component" value="Chromosome 1"/>
</dbReference>
<feature type="region of interest" description="Disordered" evidence="1">
    <location>
        <begin position="1"/>
        <end position="30"/>
    </location>
</feature>
<evidence type="ECO:0000256" key="1">
    <source>
        <dbReference type="SAM" id="MobiDB-lite"/>
    </source>
</evidence>
<sequence>MEGNASSSSTVVQQTQDKHQFEKRRNYSSWCPDPRAQLLRGSTRIQSIQPPSWFFINCMYLRSIAKEHAWRLGQI</sequence>
<proteinExistence type="predicted"/>
<name>A0A2T8KXV9_9POAL</name>
<dbReference type="Gramene" id="PVH67008">
    <property type="protein sequence ID" value="PVH67008"/>
    <property type="gene ID" value="PAHAL_1G408200"/>
</dbReference>
<evidence type="ECO:0000313" key="2">
    <source>
        <dbReference type="EMBL" id="PVH67008.1"/>
    </source>
</evidence>
<protein>
    <submittedName>
        <fullName evidence="2">Uncharacterized protein</fullName>
    </submittedName>
</protein>
<feature type="compositionally biased region" description="Low complexity" evidence="1">
    <location>
        <begin position="1"/>
        <end position="15"/>
    </location>
</feature>
<dbReference type="EMBL" id="CM008046">
    <property type="protein sequence ID" value="PVH67008.1"/>
    <property type="molecule type" value="Genomic_DNA"/>
</dbReference>
<dbReference type="AlphaFoldDB" id="A0A2T8KXV9"/>
<accession>A0A2T8KXV9</accession>